<dbReference type="InterPro" id="IPR013096">
    <property type="entry name" value="Cupin_2"/>
</dbReference>
<dbReference type="Pfam" id="PF07883">
    <property type="entry name" value="Cupin_2"/>
    <property type="match status" value="1"/>
</dbReference>
<dbReference type="InterPro" id="IPR011051">
    <property type="entry name" value="RmlC_Cupin_sf"/>
</dbReference>
<feature type="domain" description="Cupin type-2" evidence="1">
    <location>
        <begin position="4"/>
        <end position="58"/>
    </location>
</feature>
<name>A0ABY5E1V8_9ACTN</name>
<gene>
    <name evidence="2" type="ORF">NBH00_16340</name>
</gene>
<protein>
    <submittedName>
        <fullName evidence="2">Cupin domain-containing protein</fullName>
    </submittedName>
</protein>
<dbReference type="SUPFAM" id="SSF51182">
    <property type="entry name" value="RmlC-like cupins"/>
    <property type="match status" value="1"/>
</dbReference>
<dbReference type="CDD" id="cd02209">
    <property type="entry name" value="cupin_XRE_C"/>
    <property type="match status" value="1"/>
</dbReference>
<accession>A0ABY5E1V8</accession>
<dbReference type="Proteomes" id="UP001056035">
    <property type="component" value="Chromosome"/>
</dbReference>
<dbReference type="InterPro" id="IPR014710">
    <property type="entry name" value="RmlC-like_jellyroll"/>
</dbReference>
<dbReference type="Gene3D" id="2.60.120.10">
    <property type="entry name" value="Jelly Rolls"/>
    <property type="match status" value="1"/>
</dbReference>
<sequence length="65" mass="7029">MHEAGSREIAVVERGEAVLVIDGGTHHLYAGDCVTFDADLPHHFENPTTEETSLLNVVSAGLRRS</sequence>
<evidence type="ECO:0000313" key="2">
    <source>
        <dbReference type="EMBL" id="UTI67087.1"/>
    </source>
</evidence>
<proteinExistence type="predicted"/>
<evidence type="ECO:0000313" key="3">
    <source>
        <dbReference type="Proteomes" id="UP001056035"/>
    </source>
</evidence>
<evidence type="ECO:0000259" key="1">
    <source>
        <dbReference type="Pfam" id="PF07883"/>
    </source>
</evidence>
<organism evidence="2 3">
    <name type="scientific">Paraconexibacter antarcticus</name>
    <dbReference type="NCBI Taxonomy" id="2949664"/>
    <lineage>
        <taxon>Bacteria</taxon>
        <taxon>Bacillati</taxon>
        <taxon>Actinomycetota</taxon>
        <taxon>Thermoleophilia</taxon>
        <taxon>Solirubrobacterales</taxon>
        <taxon>Paraconexibacteraceae</taxon>
        <taxon>Paraconexibacter</taxon>
    </lineage>
</organism>
<reference evidence="2 3" key="1">
    <citation type="submission" date="2022-06" db="EMBL/GenBank/DDBJ databases">
        <title>Paraconexibacter antarcticus.</title>
        <authorList>
            <person name="Kim C.S."/>
        </authorList>
    </citation>
    <scope>NUCLEOTIDE SEQUENCE [LARGE SCALE GENOMIC DNA]</scope>
    <source>
        <strain evidence="2 3">02-257</strain>
    </source>
</reference>
<keyword evidence="3" id="KW-1185">Reference proteome</keyword>
<dbReference type="EMBL" id="CP098502">
    <property type="protein sequence ID" value="UTI67087.1"/>
    <property type="molecule type" value="Genomic_DNA"/>
</dbReference>